<comment type="catalytic activity">
    <reaction evidence="8">
        <text>L-seryl-[protein] + ATP = O-phospho-L-seryl-[protein] + ADP + H(+)</text>
        <dbReference type="Rhea" id="RHEA:17989"/>
        <dbReference type="Rhea" id="RHEA-COMP:9863"/>
        <dbReference type="Rhea" id="RHEA-COMP:11604"/>
        <dbReference type="ChEBI" id="CHEBI:15378"/>
        <dbReference type="ChEBI" id="CHEBI:29999"/>
        <dbReference type="ChEBI" id="CHEBI:30616"/>
        <dbReference type="ChEBI" id="CHEBI:83421"/>
        <dbReference type="ChEBI" id="CHEBI:456216"/>
        <dbReference type="EC" id="2.7.11.1"/>
    </reaction>
</comment>
<dbReference type="SUPFAM" id="SSF56112">
    <property type="entry name" value="Protein kinase-like (PK-like)"/>
    <property type="match status" value="1"/>
</dbReference>
<keyword evidence="3" id="KW-0808">Transferase</keyword>
<name>A0A7R9F4B9_9NEOP</name>
<dbReference type="PROSITE" id="PS50011">
    <property type="entry name" value="PROTEIN_KINASE_DOM"/>
    <property type="match status" value="1"/>
</dbReference>
<keyword evidence="4" id="KW-0547">Nucleotide-binding</keyword>
<gene>
    <name evidence="10" type="ORF">TBIB3V08_LOCUS8827</name>
</gene>
<dbReference type="PANTHER" id="PTHR44329:SF285">
    <property type="entry name" value="V-MOS MOLONEY MURINE SARCOMA VIRAL ONCO HOMOLOG"/>
    <property type="match status" value="1"/>
</dbReference>
<organism evidence="10">
    <name type="scientific">Timema bartmani</name>
    <dbReference type="NCBI Taxonomy" id="61472"/>
    <lineage>
        <taxon>Eukaryota</taxon>
        <taxon>Metazoa</taxon>
        <taxon>Ecdysozoa</taxon>
        <taxon>Arthropoda</taxon>
        <taxon>Hexapoda</taxon>
        <taxon>Insecta</taxon>
        <taxon>Pterygota</taxon>
        <taxon>Neoptera</taxon>
        <taxon>Polyneoptera</taxon>
        <taxon>Phasmatodea</taxon>
        <taxon>Timematodea</taxon>
        <taxon>Timematoidea</taxon>
        <taxon>Timematidae</taxon>
        <taxon>Timema</taxon>
    </lineage>
</organism>
<comment type="catalytic activity">
    <reaction evidence="7">
        <text>L-threonyl-[protein] + ATP = O-phospho-L-threonyl-[protein] + ADP + H(+)</text>
        <dbReference type="Rhea" id="RHEA:46608"/>
        <dbReference type="Rhea" id="RHEA-COMP:11060"/>
        <dbReference type="Rhea" id="RHEA-COMP:11605"/>
        <dbReference type="ChEBI" id="CHEBI:15378"/>
        <dbReference type="ChEBI" id="CHEBI:30013"/>
        <dbReference type="ChEBI" id="CHEBI:30616"/>
        <dbReference type="ChEBI" id="CHEBI:61977"/>
        <dbReference type="ChEBI" id="CHEBI:456216"/>
        <dbReference type="EC" id="2.7.11.1"/>
    </reaction>
</comment>
<evidence type="ECO:0000256" key="8">
    <source>
        <dbReference type="ARBA" id="ARBA00048679"/>
    </source>
</evidence>
<dbReference type="EC" id="2.7.11.1" evidence="1"/>
<accession>A0A7R9F4B9</accession>
<protein>
    <recommendedName>
        <fullName evidence="1">non-specific serine/threonine protein kinase</fullName>
        <ecNumber evidence="1">2.7.11.1</ecNumber>
    </recommendedName>
</protein>
<evidence type="ECO:0000259" key="9">
    <source>
        <dbReference type="PROSITE" id="PS50011"/>
    </source>
</evidence>
<dbReference type="PANTHER" id="PTHR44329">
    <property type="entry name" value="SERINE/THREONINE-PROTEIN KINASE TNNI3K-RELATED"/>
    <property type="match status" value="1"/>
</dbReference>
<evidence type="ECO:0000256" key="7">
    <source>
        <dbReference type="ARBA" id="ARBA00047899"/>
    </source>
</evidence>
<sequence length="235" mass="27041">MAQSFNDSGQYLGEALSQESPAHSQGQRRVQILAENELGVNDGSLKYVFTTSEHFVFILQDPDQLLRNIAHSPQTLCCLILDFRTRSTVQHVQQGLRDQVERATNKESEKLIFNALVRDRTPHYPRTRLDELDNTVVYTDPQILKGDKPSTMSDVYSFGITLWQLLARVIPHNGNHLHIVIYQVVAKHMRPTTYSSLRETMSDYVALYEQCWQQDPHQRPCINVILRTSGNLYNE</sequence>
<dbReference type="Pfam" id="PF07714">
    <property type="entry name" value="PK_Tyr_Ser-Thr"/>
    <property type="match status" value="1"/>
</dbReference>
<evidence type="ECO:0000256" key="2">
    <source>
        <dbReference type="ARBA" id="ARBA00022527"/>
    </source>
</evidence>
<dbReference type="GO" id="GO:0004674">
    <property type="term" value="F:protein serine/threonine kinase activity"/>
    <property type="evidence" value="ECO:0007669"/>
    <property type="project" value="UniProtKB-KW"/>
</dbReference>
<keyword evidence="6" id="KW-0067">ATP-binding</keyword>
<dbReference type="InterPro" id="IPR000719">
    <property type="entry name" value="Prot_kinase_dom"/>
</dbReference>
<dbReference type="EMBL" id="OD568062">
    <property type="protein sequence ID" value="CAD7446498.1"/>
    <property type="molecule type" value="Genomic_DNA"/>
</dbReference>
<evidence type="ECO:0000256" key="6">
    <source>
        <dbReference type="ARBA" id="ARBA00022840"/>
    </source>
</evidence>
<keyword evidence="2" id="KW-0723">Serine/threonine-protein kinase</keyword>
<proteinExistence type="predicted"/>
<evidence type="ECO:0000313" key="10">
    <source>
        <dbReference type="EMBL" id="CAD7446498.1"/>
    </source>
</evidence>
<dbReference type="InterPro" id="IPR051681">
    <property type="entry name" value="Ser/Thr_Kinases-Pseudokinases"/>
</dbReference>
<dbReference type="GO" id="GO:0005524">
    <property type="term" value="F:ATP binding"/>
    <property type="evidence" value="ECO:0007669"/>
    <property type="project" value="UniProtKB-KW"/>
</dbReference>
<evidence type="ECO:0000256" key="1">
    <source>
        <dbReference type="ARBA" id="ARBA00012513"/>
    </source>
</evidence>
<keyword evidence="5" id="KW-0418">Kinase</keyword>
<dbReference type="Gene3D" id="1.10.510.10">
    <property type="entry name" value="Transferase(Phosphotransferase) domain 1"/>
    <property type="match status" value="1"/>
</dbReference>
<feature type="domain" description="Protein kinase" evidence="9">
    <location>
        <begin position="1"/>
        <end position="235"/>
    </location>
</feature>
<dbReference type="InterPro" id="IPR011009">
    <property type="entry name" value="Kinase-like_dom_sf"/>
</dbReference>
<reference evidence="10" key="1">
    <citation type="submission" date="2020-11" db="EMBL/GenBank/DDBJ databases">
        <authorList>
            <person name="Tran Van P."/>
        </authorList>
    </citation>
    <scope>NUCLEOTIDE SEQUENCE</scope>
</reference>
<evidence type="ECO:0000256" key="3">
    <source>
        <dbReference type="ARBA" id="ARBA00022679"/>
    </source>
</evidence>
<evidence type="ECO:0000256" key="4">
    <source>
        <dbReference type="ARBA" id="ARBA00022741"/>
    </source>
</evidence>
<dbReference type="AlphaFoldDB" id="A0A7R9F4B9"/>
<evidence type="ECO:0000256" key="5">
    <source>
        <dbReference type="ARBA" id="ARBA00022777"/>
    </source>
</evidence>
<dbReference type="InterPro" id="IPR001245">
    <property type="entry name" value="Ser-Thr/Tyr_kinase_cat_dom"/>
</dbReference>